<dbReference type="AlphaFoldDB" id="A0A561BSX3"/>
<name>A0A561BSX3_9ACTN</name>
<feature type="domain" description="Muconolactone isomerase" evidence="1">
    <location>
        <begin position="1"/>
        <end position="84"/>
    </location>
</feature>
<dbReference type="RefSeq" id="WP_145807268.1">
    <property type="nucleotide sequence ID" value="NZ_VIVK01000001.1"/>
</dbReference>
<sequence length="92" mass="10386">MKFLVLWQIELSLLSPEMARAVGAMPEYGRRLEQEGKVLSRYHVVGSHGGAWIYEVGSHEEFERLLGRAPVFNFARYTVYPLAEMDSGPAAD</sequence>
<dbReference type="Proteomes" id="UP000318380">
    <property type="component" value="Unassembled WGS sequence"/>
</dbReference>
<evidence type="ECO:0000259" key="1">
    <source>
        <dbReference type="Pfam" id="PF02426"/>
    </source>
</evidence>
<gene>
    <name evidence="2" type="ORF">FB561_3114</name>
</gene>
<dbReference type="OrthoDB" id="3827174at2"/>
<accession>A0A561BSX3</accession>
<protein>
    <submittedName>
        <fullName evidence="2">Muconolactone delta-isomerase</fullName>
    </submittedName>
</protein>
<evidence type="ECO:0000313" key="3">
    <source>
        <dbReference type="Proteomes" id="UP000318380"/>
    </source>
</evidence>
<dbReference type="InterPro" id="IPR011008">
    <property type="entry name" value="Dimeric_a/b-barrel"/>
</dbReference>
<evidence type="ECO:0000313" key="2">
    <source>
        <dbReference type="EMBL" id="TWD81990.1"/>
    </source>
</evidence>
<organism evidence="2 3">
    <name type="scientific">Kribbella amoyensis</name>
    <dbReference type="NCBI Taxonomy" id="996641"/>
    <lineage>
        <taxon>Bacteria</taxon>
        <taxon>Bacillati</taxon>
        <taxon>Actinomycetota</taxon>
        <taxon>Actinomycetes</taxon>
        <taxon>Propionibacteriales</taxon>
        <taxon>Kribbellaceae</taxon>
        <taxon>Kribbella</taxon>
    </lineage>
</organism>
<dbReference type="SUPFAM" id="SSF54909">
    <property type="entry name" value="Dimeric alpha+beta barrel"/>
    <property type="match status" value="1"/>
</dbReference>
<dbReference type="Pfam" id="PF02426">
    <property type="entry name" value="MIase"/>
    <property type="match status" value="1"/>
</dbReference>
<dbReference type="Gene3D" id="3.30.70.1060">
    <property type="entry name" value="Dimeric alpha+beta barrel"/>
    <property type="match status" value="1"/>
</dbReference>
<dbReference type="InterPro" id="IPR026029">
    <property type="entry name" value="MLI_dom"/>
</dbReference>
<comment type="caution">
    <text evidence="2">The sequence shown here is derived from an EMBL/GenBank/DDBJ whole genome shotgun (WGS) entry which is preliminary data.</text>
</comment>
<proteinExistence type="predicted"/>
<dbReference type="GO" id="GO:0016853">
    <property type="term" value="F:isomerase activity"/>
    <property type="evidence" value="ECO:0007669"/>
    <property type="project" value="UniProtKB-KW"/>
</dbReference>
<reference evidence="2 3" key="1">
    <citation type="submission" date="2019-06" db="EMBL/GenBank/DDBJ databases">
        <title>Sequencing the genomes of 1000 actinobacteria strains.</title>
        <authorList>
            <person name="Klenk H.-P."/>
        </authorList>
    </citation>
    <scope>NUCLEOTIDE SEQUENCE [LARGE SCALE GENOMIC DNA]</scope>
    <source>
        <strain evidence="2 3">DSM 24683</strain>
    </source>
</reference>
<keyword evidence="2" id="KW-0413">Isomerase</keyword>
<keyword evidence="3" id="KW-1185">Reference proteome</keyword>
<dbReference type="EMBL" id="VIVK01000001">
    <property type="protein sequence ID" value="TWD81990.1"/>
    <property type="molecule type" value="Genomic_DNA"/>
</dbReference>